<evidence type="ECO:0000313" key="1">
    <source>
        <dbReference type="EMBL" id="CUQ77990.1"/>
    </source>
</evidence>
<gene>
    <name evidence="1" type="ORF">ERS852490_01836</name>
</gene>
<dbReference type="Proteomes" id="UP000095621">
    <property type="component" value="Unassembled WGS sequence"/>
</dbReference>
<dbReference type="AlphaFoldDB" id="A0A174Z4Z6"/>
<accession>A0A174Z4Z6</accession>
<evidence type="ECO:0000313" key="2">
    <source>
        <dbReference type="Proteomes" id="UP000095621"/>
    </source>
</evidence>
<proteinExistence type="predicted"/>
<reference evidence="1 2" key="1">
    <citation type="submission" date="2015-09" db="EMBL/GenBank/DDBJ databases">
        <authorList>
            <consortium name="Pathogen Informatics"/>
        </authorList>
    </citation>
    <scope>NUCLEOTIDE SEQUENCE [LARGE SCALE GENOMIC DNA]</scope>
    <source>
        <strain evidence="1 2">2789STDY5834875</strain>
    </source>
</reference>
<sequence length="54" mass="6092">MEIGAIKAVQDRLKTTKIEESKGASLVFCWDTHLTKIKGRNVLFIGNFSNSYTM</sequence>
<organism evidence="1 2">
    <name type="scientific">Lachnospira eligens</name>
    <dbReference type="NCBI Taxonomy" id="39485"/>
    <lineage>
        <taxon>Bacteria</taxon>
        <taxon>Bacillati</taxon>
        <taxon>Bacillota</taxon>
        <taxon>Clostridia</taxon>
        <taxon>Lachnospirales</taxon>
        <taxon>Lachnospiraceae</taxon>
        <taxon>Lachnospira</taxon>
    </lineage>
</organism>
<name>A0A174Z4Z6_9FIRM</name>
<dbReference type="OrthoDB" id="3196972at2"/>
<protein>
    <submittedName>
        <fullName evidence="1">Uncharacterized protein</fullName>
    </submittedName>
</protein>
<dbReference type="EMBL" id="CZBU01000004">
    <property type="protein sequence ID" value="CUQ77990.1"/>
    <property type="molecule type" value="Genomic_DNA"/>
</dbReference>